<sequence>MFWKFDLNTTSHVDKLLDKEDVTLRELMDEDDILQECKAQNRKLLDFLCRQQSMEELVSLVTQDPAPDMEEKVRFKYPNTACELLTCDVPQINDRLGGDETLLNLLYDFLNREPPLNPLLASFFSKTIGSLIARRTEQVIVFLRKKDKFISLVLKHIGTSALMDLLLRLVSCVEPAGLRQEVLHWLNEEKIIQRLVELIHPSQDEDRQSNASQTLCDIVRLGREQGSQLQEAPEPDPLLTGCVEQLLRNMFDGAQTELCLVSGTQVLLSLLEPRRAGMEGLLDSCSQGLDRLCPVSSGVLRGIEPRLKDFHQLLLSPPKKAAILTTIGVLEEPLGNARLHGARLVAALLHTHTPSINQELCRLNTMGLLLDLFVKYAWNNFLHLQVELCIAAILSHAAREDRAVASGPEGGVEPPPSSGDPETPQPAASRPESTMVTHLFQKCCLVQRILEAWEANDHTQAAGGMRRGNMGHLTRIANAGVFPNELSLQQAFSEYQVQQMTATFVDQFGFSDEEFAEQDDSVNAPFDRIAEINFSVDADEDSPGATLFEACCSDHIQPFDEDDDLWEEEETHCVARVTRARWDGPECRGQGGEESSEADGDGARASALRAAVQKEGPRVEGGSEAGTPWTVSDEPVNSTASGLAPAVAMDVGSSVWAASAPSASAAEERGWAKFADFQPFCCSESGPRCSSPVDRGHGDAQGGLNRGPERTPGPAAPGAWNACVARKAPLVASSSREDKQKVAVASEAVRMGPGREAPPPPVAECATSTPPDLASLAPVEVTSAPVGAVLPEAAVAATTVPGNAGPAPATPAVSPVLAAAVTPAAPAGPAVATAATLGTVTKDRQTDGPPPAGAALNGLV</sequence>
<evidence type="ECO:0008006" key="4">
    <source>
        <dbReference type="Google" id="ProtNLM"/>
    </source>
</evidence>
<dbReference type="PANTHER" id="PTHR12634">
    <property type="entry name" value="SIT4 YEAST -ASSOCIATING PROTEIN-RELATED"/>
    <property type="match status" value="1"/>
</dbReference>
<evidence type="ECO:0000313" key="3">
    <source>
        <dbReference type="Ensembl" id="ENSBMSP00010008668.1"/>
    </source>
</evidence>
<feature type="region of interest" description="Disordered" evidence="2">
    <location>
        <begin position="841"/>
        <end position="860"/>
    </location>
</feature>
<evidence type="ECO:0000256" key="2">
    <source>
        <dbReference type="SAM" id="MobiDB-lite"/>
    </source>
</evidence>
<protein>
    <recommendedName>
        <fullName evidence="4">Serine/threonine-protein phosphatase 6 regulatory subunit 2</fullName>
    </recommendedName>
</protein>
<dbReference type="GO" id="GO:0005829">
    <property type="term" value="C:cytosol"/>
    <property type="evidence" value="ECO:0007669"/>
    <property type="project" value="TreeGrafter"/>
</dbReference>
<dbReference type="GO" id="GO:0019888">
    <property type="term" value="F:protein phosphatase regulator activity"/>
    <property type="evidence" value="ECO:0007669"/>
    <property type="project" value="TreeGrafter"/>
</dbReference>
<evidence type="ECO:0000256" key="1">
    <source>
        <dbReference type="ARBA" id="ARBA00006180"/>
    </source>
</evidence>
<dbReference type="Ensembl" id="ENSBMST00010009653.1">
    <property type="protein sequence ID" value="ENSBMSP00010008668.1"/>
    <property type="gene ID" value="ENSBMSG00010006373.1"/>
</dbReference>
<dbReference type="Pfam" id="PF04499">
    <property type="entry name" value="SAPS"/>
    <property type="match status" value="1"/>
</dbReference>
<feature type="region of interest" description="Disordered" evidence="2">
    <location>
        <begin position="404"/>
        <end position="432"/>
    </location>
</feature>
<dbReference type="GO" id="GO:0019903">
    <property type="term" value="F:protein phosphatase binding"/>
    <property type="evidence" value="ECO:0007669"/>
    <property type="project" value="InterPro"/>
</dbReference>
<proteinExistence type="inferred from homology"/>
<reference evidence="3" key="1">
    <citation type="submission" date="2023-09" db="UniProtKB">
        <authorList>
            <consortium name="Ensembl"/>
        </authorList>
    </citation>
    <scope>IDENTIFICATION</scope>
</reference>
<dbReference type="PANTHER" id="PTHR12634:SF15">
    <property type="entry name" value="SERINE_THREONINE-PROTEIN PHOSPHATASE 6 REGULATORY SUBUNIT 2"/>
    <property type="match status" value="1"/>
</dbReference>
<organism evidence="3">
    <name type="scientific">Balaenoptera musculus</name>
    <name type="common">Blue whale</name>
    <dbReference type="NCBI Taxonomy" id="9771"/>
    <lineage>
        <taxon>Eukaryota</taxon>
        <taxon>Metazoa</taxon>
        <taxon>Chordata</taxon>
        <taxon>Craniata</taxon>
        <taxon>Vertebrata</taxon>
        <taxon>Euteleostomi</taxon>
        <taxon>Mammalia</taxon>
        <taxon>Eutheria</taxon>
        <taxon>Laurasiatheria</taxon>
        <taxon>Artiodactyla</taxon>
        <taxon>Whippomorpha</taxon>
        <taxon>Cetacea</taxon>
        <taxon>Mysticeti</taxon>
        <taxon>Balaenopteridae</taxon>
        <taxon>Balaenoptera</taxon>
    </lineage>
</organism>
<comment type="similarity">
    <text evidence="1">Belongs to the SAPS family.</text>
</comment>
<dbReference type="InterPro" id="IPR007587">
    <property type="entry name" value="SAPS"/>
</dbReference>
<feature type="region of interest" description="Disordered" evidence="2">
    <location>
        <begin position="583"/>
        <end position="637"/>
    </location>
</feature>
<name>A0A8C0CN13_BALMU</name>
<feature type="region of interest" description="Disordered" evidence="2">
    <location>
        <begin position="686"/>
        <end position="718"/>
    </location>
</feature>
<feature type="region of interest" description="Disordered" evidence="2">
    <location>
        <begin position="731"/>
        <end position="763"/>
    </location>
</feature>
<accession>A0A8C0CN13</accession>
<dbReference type="GeneTree" id="ENSGT00390000009899"/>
<dbReference type="AlphaFoldDB" id="A0A8C0CN13"/>
<dbReference type="GO" id="GO:0005634">
    <property type="term" value="C:nucleus"/>
    <property type="evidence" value="ECO:0007669"/>
    <property type="project" value="TreeGrafter"/>
</dbReference>